<dbReference type="AlphaFoldDB" id="A0A1M6QYA6"/>
<organism evidence="1 2">
    <name type="scientific">Paramaledivibacter caminithermalis (strain DSM 15212 / CIP 107654 / DViRD3)</name>
    <name type="common">Clostridium caminithermale</name>
    <dbReference type="NCBI Taxonomy" id="1121301"/>
    <lineage>
        <taxon>Bacteria</taxon>
        <taxon>Bacillati</taxon>
        <taxon>Bacillota</taxon>
        <taxon>Clostridia</taxon>
        <taxon>Peptostreptococcales</taxon>
        <taxon>Caminicellaceae</taxon>
        <taxon>Paramaledivibacter</taxon>
    </lineage>
</organism>
<dbReference type="PANTHER" id="PTHR35788:SF1">
    <property type="entry name" value="EXPORTED PROTEIN"/>
    <property type="match status" value="1"/>
</dbReference>
<proteinExistence type="predicted"/>
<evidence type="ECO:0000313" key="2">
    <source>
        <dbReference type="Proteomes" id="UP000184465"/>
    </source>
</evidence>
<dbReference type="Pfam" id="PF04294">
    <property type="entry name" value="VanW"/>
    <property type="match status" value="1"/>
</dbReference>
<evidence type="ECO:0000313" key="1">
    <source>
        <dbReference type="EMBL" id="SHK25211.1"/>
    </source>
</evidence>
<keyword evidence="2" id="KW-1185">Reference proteome</keyword>
<dbReference type="PANTHER" id="PTHR35788">
    <property type="entry name" value="EXPORTED PROTEIN-RELATED"/>
    <property type="match status" value="1"/>
</dbReference>
<accession>A0A1M6QYA6</accession>
<protein>
    <submittedName>
        <fullName evidence="1">Vancomycin resistance protein VanW</fullName>
    </submittedName>
</protein>
<dbReference type="Proteomes" id="UP000184465">
    <property type="component" value="Unassembled WGS sequence"/>
</dbReference>
<reference evidence="1 2" key="1">
    <citation type="submission" date="2016-11" db="EMBL/GenBank/DDBJ databases">
        <authorList>
            <person name="Jaros S."/>
            <person name="Januszkiewicz K."/>
            <person name="Wedrychowicz H."/>
        </authorList>
    </citation>
    <scope>NUCLEOTIDE SEQUENCE [LARGE SCALE GENOMIC DNA]</scope>
    <source>
        <strain evidence="1 2">DSM 15212</strain>
    </source>
</reference>
<dbReference type="OrthoDB" id="9797191at2"/>
<name>A0A1M6QYA6_PARC5</name>
<sequence length="276" mass="32792">MNGNIKPIKRSRIRIALGKLFYTYKRYSEWYFTSKKYTKTYSASLLPEIIFTHKTPLFRKLKDVDMWMQHNKVNNLRIAAKKLNGIIINPGETFSYWKLIGKPNRRKGYVEGMVLFYGGFKAGVGGGLCQLSNLIYWMTLHTPLMVTERYRHSYDVFPDSNRTQPFGSGATCVYNYRDLQIYNGTNQAYQLRVYLTDEYLVGEWRTTEKPMYTYEVYEKEHKITHEYWGGYVRHNVICRRVFDINNNIVDDEYITENHALMMYQPFLEEHTKNSIC</sequence>
<dbReference type="STRING" id="1121301.SAMN02745912_02768"/>
<gene>
    <name evidence="1" type="ORF">SAMN02745912_02768</name>
</gene>
<dbReference type="RefSeq" id="WP_073151227.1">
    <property type="nucleotide sequence ID" value="NZ_FRAG01000040.1"/>
</dbReference>
<dbReference type="InterPro" id="IPR052913">
    <property type="entry name" value="Glycopeptide_resist_protein"/>
</dbReference>
<dbReference type="InterPro" id="IPR007391">
    <property type="entry name" value="Vancomycin_resist_VanW"/>
</dbReference>
<dbReference type="EMBL" id="FRAG01000040">
    <property type="protein sequence ID" value="SHK25211.1"/>
    <property type="molecule type" value="Genomic_DNA"/>
</dbReference>